<dbReference type="Gene3D" id="3.40.50.1820">
    <property type="entry name" value="alpha/beta hydrolase"/>
    <property type="match status" value="1"/>
</dbReference>
<feature type="domain" description="Serine hydrolase" evidence="2">
    <location>
        <begin position="237"/>
        <end position="283"/>
    </location>
</feature>
<comment type="caution">
    <text evidence="4">The sequence shown here is derived from an EMBL/GenBank/DDBJ whole genome shotgun (WGS) entry which is preliminary data.</text>
</comment>
<dbReference type="EMBL" id="JABAIL010000002">
    <property type="protein sequence ID" value="NLR90826.1"/>
    <property type="molecule type" value="Genomic_DNA"/>
</dbReference>
<dbReference type="PANTHER" id="PTHR43358:SF5">
    <property type="entry name" value="EXPORTED PROTEIN"/>
    <property type="match status" value="1"/>
</dbReference>
<protein>
    <submittedName>
        <fullName evidence="4">Alpha/beta hydrolase</fullName>
    </submittedName>
</protein>
<dbReference type="InterPro" id="IPR052920">
    <property type="entry name" value="DNA-binding_regulatory"/>
</dbReference>
<gene>
    <name evidence="4" type="ORF">HGP29_06395</name>
</gene>
<dbReference type="InterPro" id="IPR005645">
    <property type="entry name" value="FSH-like_dom"/>
</dbReference>
<evidence type="ECO:0000313" key="5">
    <source>
        <dbReference type="Proteomes" id="UP000585050"/>
    </source>
</evidence>
<evidence type="ECO:0000259" key="2">
    <source>
        <dbReference type="Pfam" id="PF03959"/>
    </source>
</evidence>
<dbReference type="PANTHER" id="PTHR43358">
    <property type="entry name" value="ALPHA/BETA-HYDROLASE"/>
    <property type="match status" value="1"/>
</dbReference>
<sequence length="323" mass="36571">MIPLSSRNKKIIGGVSLSIILIYIVVSFFSYNQSVLIKTYQGESHLEEEKQNGSFDTTLLAEVNREDFTVDSDYGYQLKGSYLKVSNEQFPLTVIMVHGVTHDRWRMMRYAQIYLKNGIDVVLYDHRKHGLSGGNEVSFSYFESRDLEKIVQWTKQKKPSDIIAAHGESLGAATVCSHSGINETTHSVNFYISDCAFSDTKNLLVLRAKEDFGMPNIGFVDTTSLLAKIRAGFYFADASPIKGIRQSKVPVLFIHGKADTYIPMEMSQELYDAKSQGAKFIWFVDKAEHARSITTAPVEYEKKVMNYIHTMMTQLLSKQNLPI</sequence>
<keyword evidence="1" id="KW-0812">Transmembrane</keyword>
<feature type="domain" description="Serine aminopeptidase S33" evidence="3">
    <location>
        <begin position="93"/>
        <end position="179"/>
    </location>
</feature>
<proteinExistence type="predicted"/>
<dbReference type="InterPro" id="IPR022742">
    <property type="entry name" value="Hydrolase_4"/>
</dbReference>
<dbReference type="Pfam" id="PF12146">
    <property type="entry name" value="Hydrolase_4"/>
    <property type="match status" value="1"/>
</dbReference>
<keyword evidence="1" id="KW-1133">Transmembrane helix</keyword>
<organism evidence="4 5">
    <name type="scientific">Flammeovirga agarivorans</name>
    <dbReference type="NCBI Taxonomy" id="2726742"/>
    <lineage>
        <taxon>Bacteria</taxon>
        <taxon>Pseudomonadati</taxon>
        <taxon>Bacteroidota</taxon>
        <taxon>Cytophagia</taxon>
        <taxon>Cytophagales</taxon>
        <taxon>Flammeovirgaceae</taxon>
        <taxon>Flammeovirga</taxon>
    </lineage>
</organism>
<dbReference type="GO" id="GO:0016787">
    <property type="term" value="F:hydrolase activity"/>
    <property type="evidence" value="ECO:0007669"/>
    <property type="project" value="UniProtKB-KW"/>
</dbReference>
<keyword evidence="1" id="KW-0472">Membrane</keyword>
<keyword evidence="5" id="KW-1185">Reference proteome</keyword>
<evidence type="ECO:0000313" key="4">
    <source>
        <dbReference type="EMBL" id="NLR90826.1"/>
    </source>
</evidence>
<keyword evidence="4" id="KW-0378">Hydrolase</keyword>
<evidence type="ECO:0000256" key="1">
    <source>
        <dbReference type="SAM" id="Phobius"/>
    </source>
</evidence>
<dbReference type="Proteomes" id="UP000585050">
    <property type="component" value="Unassembled WGS sequence"/>
</dbReference>
<accession>A0A7X8XUZ7</accession>
<reference evidence="4 5" key="1">
    <citation type="submission" date="2020-04" db="EMBL/GenBank/DDBJ databases">
        <title>Flammeovirga sp. SR4, a novel species isolated from seawater.</title>
        <authorList>
            <person name="Wang X."/>
        </authorList>
    </citation>
    <scope>NUCLEOTIDE SEQUENCE [LARGE SCALE GENOMIC DNA]</scope>
    <source>
        <strain evidence="4 5">SR4</strain>
    </source>
</reference>
<dbReference type="SUPFAM" id="SSF53474">
    <property type="entry name" value="alpha/beta-Hydrolases"/>
    <property type="match status" value="1"/>
</dbReference>
<evidence type="ECO:0000259" key="3">
    <source>
        <dbReference type="Pfam" id="PF12146"/>
    </source>
</evidence>
<name>A0A7X8XUZ7_9BACT</name>
<dbReference type="RefSeq" id="WP_168881540.1">
    <property type="nucleotide sequence ID" value="NZ_JABAIL010000002.1"/>
</dbReference>
<dbReference type="Pfam" id="PF03959">
    <property type="entry name" value="FSH1"/>
    <property type="match status" value="1"/>
</dbReference>
<dbReference type="InterPro" id="IPR029058">
    <property type="entry name" value="AB_hydrolase_fold"/>
</dbReference>
<feature type="transmembrane region" description="Helical" evidence="1">
    <location>
        <begin position="12"/>
        <end position="31"/>
    </location>
</feature>
<dbReference type="AlphaFoldDB" id="A0A7X8XUZ7"/>